<dbReference type="Proteomes" id="UP000005753">
    <property type="component" value="Chromosome"/>
</dbReference>
<dbReference type="Pfam" id="PF00300">
    <property type="entry name" value="His_Phos_1"/>
    <property type="match status" value="1"/>
</dbReference>
<reference evidence="1 2" key="1">
    <citation type="submission" date="2010-08" db="EMBL/GenBank/DDBJ databases">
        <authorList>
            <consortium name="US DOE Joint Genome Institute (JGI-PGF)"/>
            <person name="Lucas S."/>
            <person name="Copeland A."/>
            <person name="Lapidus A."/>
            <person name="Cheng J.-F."/>
            <person name="Bruce D."/>
            <person name="Goodwin L."/>
            <person name="Pitluck S."/>
            <person name="Land M.L."/>
            <person name="Hauser L."/>
            <person name="Chang Y.-J."/>
            <person name="Anderson I.J."/>
            <person name="Johnson E."/>
            <person name="Mulhopadhyay B."/>
            <person name="Kyrpides N."/>
            <person name="Woyke T.J."/>
        </authorList>
    </citation>
    <scope>NUCLEOTIDE SEQUENCE [LARGE SCALE GENOMIC DNA]</scope>
    <source>
        <strain evidence="1 2">6</strain>
    </source>
</reference>
<dbReference type="SUPFAM" id="SSF53254">
    <property type="entry name" value="Phosphoglycerate mutase-like"/>
    <property type="match status" value="1"/>
</dbReference>
<dbReference type="STRING" id="633697.EubceDRAFT1_1123"/>
<dbReference type="EMBL" id="CM001487">
    <property type="protein sequence ID" value="EIM56940.1"/>
    <property type="molecule type" value="Genomic_DNA"/>
</dbReference>
<dbReference type="SMART" id="SM00855">
    <property type="entry name" value="PGAM"/>
    <property type="match status" value="1"/>
</dbReference>
<dbReference type="eggNOG" id="COG0406">
    <property type="taxonomic scope" value="Bacteria"/>
</dbReference>
<dbReference type="CDD" id="cd07067">
    <property type="entry name" value="HP_PGM_like"/>
    <property type="match status" value="1"/>
</dbReference>
<protein>
    <submittedName>
        <fullName evidence="1">Fructose-2,6-bisphosphatase</fullName>
    </submittedName>
</protein>
<dbReference type="InterPro" id="IPR029033">
    <property type="entry name" value="His_PPase_superfam"/>
</dbReference>
<dbReference type="HOGENOM" id="CLU_072580_0_0_9"/>
<evidence type="ECO:0000313" key="1">
    <source>
        <dbReference type="EMBL" id="EIM56940.1"/>
    </source>
</evidence>
<dbReference type="AlphaFoldDB" id="I5AT17"/>
<reference evidence="1 2" key="2">
    <citation type="submission" date="2012-02" db="EMBL/GenBank/DDBJ databases">
        <title>Improved High-Quality Draft sequence of Eubacterium cellulosolvens 6.</title>
        <authorList>
            <consortium name="US DOE Joint Genome Institute"/>
            <person name="Lucas S."/>
            <person name="Han J."/>
            <person name="Lapidus A."/>
            <person name="Cheng J.-F."/>
            <person name="Goodwin L."/>
            <person name="Pitluck S."/>
            <person name="Peters L."/>
            <person name="Mikhailova N."/>
            <person name="Gu W."/>
            <person name="Detter J.C."/>
            <person name="Han C."/>
            <person name="Tapia R."/>
            <person name="Land M."/>
            <person name="Hauser L."/>
            <person name="Kyrpides N."/>
            <person name="Ivanova N."/>
            <person name="Pagani I."/>
            <person name="Johnson E."/>
            <person name="Mukhopadhyay B."/>
            <person name="Anderson I."/>
            <person name="Woyke T."/>
        </authorList>
    </citation>
    <scope>NUCLEOTIDE SEQUENCE [LARGE SCALE GENOMIC DNA]</scope>
    <source>
        <strain evidence="1 2">6</strain>
    </source>
</reference>
<proteinExistence type="predicted"/>
<dbReference type="InterPro" id="IPR013078">
    <property type="entry name" value="His_Pase_superF_clade-1"/>
</dbReference>
<sequence length="257" mass="29765">MRLLFIRHGEPDYEHDSLTEKGDREAKLLAEMMAKENIDDIYVSPLGRAQRTASFTLEKLGKTAVTCDWLQEFPRMLDINGSGILEKSYPNTRVKEDGTYEERILWDMLPRYLATEDNYLDNDCWDIAEVSRKVRLRNAYDQVTGELDALLETYGYRRNGHLYSVDKESKKTIAFFCHFGVTALLLSHIWNISPYIAWHSFCTLPTSVTELVTEEREKGIASFRTLRLGDISHLRVGGEEPSFMARFCEVYSDDTRH</sequence>
<gene>
    <name evidence="1" type="ORF">EubceDRAFT1_1123</name>
</gene>
<dbReference type="Gene3D" id="3.40.50.1240">
    <property type="entry name" value="Phosphoglycerate mutase-like"/>
    <property type="match status" value="1"/>
</dbReference>
<dbReference type="OrthoDB" id="9782128at2"/>
<name>I5AT17_EUBC6</name>
<organism evidence="1 2">
    <name type="scientific">Eubacterium cellulosolvens (strain ATCC 43171 / JCM 9499 / 6)</name>
    <name type="common">Cillobacterium cellulosolvens</name>
    <dbReference type="NCBI Taxonomy" id="633697"/>
    <lineage>
        <taxon>Bacteria</taxon>
        <taxon>Bacillati</taxon>
        <taxon>Bacillota</taxon>
        <taxon>Clostridia</taxon>
        <taxon>Eubacteriales</taxon>
        <taxon>Eubacteriaceae</taxon>
        <taxon>Eubacterium</taxon>
    </lineage>
</organism>
<accession>I5AT17</accession>
<evidence type="ECO:0000313" key="2">
    <source>
        <dbReference type="Proteomes" id="UP000005753"/>
    </source>
</evidence>
<keyword evidence="2" id="KW-1185">Reference proteome</keyword>